<sequence>MNHDSSTTTSTLESEFQRIAAKYGYDDLSSISRSLDDTELQRKDARGLLMDLGKPLSQLNTRDVMRARGIGDKPMPRTADEAAMQAAMEVVMQILKTLFGIRTADDLERDLEQLEQTRLALNLERNHAQAIQMMSDAANDDEFRARSTRRRP</sequence>
<evidence type="ECO:0000313" key="3">
    <source>
        <dbReference type="Proteomes" id="UP000003039"/>
    </source>
</evidence>
<organism evidence="2 3">
    <name type="scientific">Comamonas testosteroni (strain DSM 14576 / KF-1)</name>
    <name type="common">Pseudomonas testosteroni</name>
    <dbReference type="NCBI Taxonomy" id="399795"/>
    <lineage>
        <taxon>Bacteria</taxon>
        <taxon>Pseudomonadati</taxon>
        <taxon>Pseudomonadota</taxon>
        <taxon>Betaproteobacteria</taxon>
        <taxon>Burkholderiales</taxon>
        <taxon>Comamonadaceae</taxon>
        <taxon>Comamonas</taxon>
    </lineage>
</organism>
<feature type="coiled-coil region" evidence="1">
    <location>
        <begin position="104"/>
        <end position="131"/>
    </location>
</feature>
<dbReference type="AlphaFoldDB" id="B7WRH8"/>
<name>B7WRH8_COMTK</name>
<dbReference type="EMBL" id="AAUJ02000001">
    <property type="protein sequence ID" value="EED67163.1"/>
    <property type="molecule type" value="Genomic_DNA"/>
</dbReference>
<dbReference type="RefSeq" id="WP_003054572.1">
    <property type="nucleotide sequence ID" value="NZ_AAUJ02000001.1"/>
</dbReference>
<protein>
    <submittedName>
        <fullName evidence="2">Uncharacterized protein</fullName>
    </submittedName>
</protein>
<comment type="caution">
    <text evidence="2">The sequence shown here is derived from an EMBL/GenBank/DDBJ whole genome shotgun (WGS) entry which is preliminary data.</text>
</comment>
<evidence type="ECO:0000256" key="1">
    <source>
        <dbReference type="SAM" id="Coils"/>
    </source>
</evidence>
<keyword evidence="1" id="KW-0175">Coiled coil</keyword>
<reference evidence="2 3" key="1">
    <citation type="journal article" date="2004" name="Appl. Environ. Microbiol.">
        <title>Mineralization of individual congeners of linear alkylbenzenesulfonate by defined pairs of heterotrophic bacteria.</title>
        <authorList>
            <person name="Schleheck D."/>
            <person name="Knepper T.P."/>
            <person name="Fischer K."/>
            <person name="Cook A.M."/>
        </authorList>
    </citation>
    <scope>NUCLEOTIDE SEQUENCE [LARGE SCALE GENOMIC DNA]</scope>
    <source>
        <strain evidence="3">DSM 14576 / KF-1</strain>
    </source>
</reference>
<gene>
    <name evidence="2" type="ORF">CtesDRAFT_PD2109</name>
</gene>
<proteinExistence type="predicted"/>
<accession>B7WRH8</accession>
<dbReference type="Proteomes" id="UP000003039">
    <property type="component" value="Unassembled WGS sequence"/>
</dbReference>
<evidence type="ECO:0000313" key="2">
    <source>
        <dbReference type="EMBL" id="EED67163.1"/>
    </source>
</evidence>